<protein>
    <submittedName>
        <fullName evidence="2">RidA family protein</fullName>
    </submittedName>
</protein>
<evidence type="ECO:0000313" key="3">
    <source>
        <dbReference type="Proteomes" id="UP000593605"/>
    </source>
</evidence>
<dbReference type="AlphaFoldDB" id="A0A7M1SZJ1"/>
<dbReference type="SUPFAM" id="SSF55298">
    <property type="entry name" value="YjgF-like"/>
    <property type="match status" value="1"/>
</dbReference>
<dbReference type="Proteomes" id="UP000593605">
    <property type="component" value="Chromosome"/>
</dbReference>
<sequence length="126" mass="13478">MKKIINSEMAPAAIGPYSHAVLAGGFLYISGQVPVNPENGSVPEGVAEQAAQVMENLKAILTEAGLNFENAVKATIFLTNLDDFQVVNEVYASYLAEGSYPARECVQVSRLPRGVDVEISMIAYKG</sequence>
<dbReference type="PANTHER" id="PTHR11803:SF58">
    <property type="entry name" value="PROTEIN HMF1-RELATED"/>
    <property type="match status" value="1"/>
</dbReference>
<dbReference type="Gene3D" id="3.30.1330.40">
    <property type="entry name" value="RutC-like"/>
    <property type="match status" value="1"/>
</dbReference>
<name>A0A7M1SZJ1_9FLAO</name>
<dbReference type="EMBL" id="CP063145">
    <property type="protein sequence ID" value="QOR72998.1"/>
    <property type="molecule type" value="Genomic_DNA"/>
</dbReference>
<reference evidence="2 3" key="1">
    <citation type="submission" date="2020-10" db="EMBL/GenBank/DDBJ databases">
        <title>Complete genome of Cruoricapor ignavus strain M1214 isolated from the blood culture of a febrile patient.</title>
        <authorList>
            <person name="Guglielmino C.J.D."/>
        </authorList>
    </citation>
    <scope>NUCLEOTIDE SEQUENCE [LARGE SCALE GENOMIC DNA]</scope>
    <source>
        <strain evidence="2 3">M1214</strain>
    </source>
</reference>
<evidence type="ECO:0000256" key="1">
    <source>
        <dbReference type="ARBA" id="ARBA00010552"/>
    </source>
</evidence>
<accession>A0A7M1SZJ1</accession>
<evidence type="ECO:0000313" key="2">
    <source>
        <dbReference type="EMBL" id="QOR72998.1"/>
    </source>
</evidence>
<dbReference type="InterPro" id="IPR006056">
    <property type="entry name" value="RidA"/>
</dbReference>
<dbReference type="NCBIfam" id="TIGR00004">
    <property type="entry name" value="Rid family detoxifying hydrolase"/>
    <property type="match status" value="1"/>
</dbReference>
<organism evidence="2 3">
    <name type="scientific">Cruoricaptor ignavus</name>
    <dbReference type="NCBI Taxonomy" id="1118202"/>
    <lineage>
        <taxon>Bacteria</taxon>
        <taxon>Pseudomonadati</taxon>
        <taxon>Bacteroidota</taxon>
        <taxon>Flavobacteriia</taxon>
        <taxon>Flavobacteriales</taxon>
        <taxon>Weeksellaceae</taxon>
        <taxon>Cruoricaptor</taxon>
    </lineage>
</organism>
<gene>
    <name evidence="2" type="ORF">IMZ16_05470</name>
</gene>
<proteinExistence type="inferred from homology"/>
<dbReference type="InterPro" id="IPR035959">
    <property type="entry name" value="RutC-like_sf"/>
</dbReference>
<comment type="similarity">
    <text evidence="1">Belongs to the RutC family.</text>
</comment>
<dbReference type="Pfam" id="PF01042">
    <property type="entry name" value="Ribonuc_L-PSP"/>
    <property type="match status" value="1"/>
</dbReference>
<dbReference type="CDD" id="cd00448">
    <property type="entry name" value="YjgF_YER057c_UK114_family"/>
    <property type="match status" value="1"/>
</dbReference>
<dbReference type="InterPro" id="IPR006175">
    <property type="entry name" value="YjgF/YER057c/UK114"/>
</dbReference>
<dbReference type="PANTHER" id="PTHR11803">
    <property type="entry name" value="2-IMINOBUTANOATE/2-IMINOPROPANOATE DEAMINASE RIDA"/>
    <property type="match status" value="1"/>
</dbReference>
<dbReference type="KEGG" id="civ:IMZ16_05470"/>
<dbReference type="GO" id="GO:0005829">
    <property type="term" value="C:cytosol"/>
    <property type="evidence" value="ECO:0007669"/>
    <property type="project" value="TreeGrafter"/>
</dbReference>
<dbReference type="GO" id="GO:0019239">
    <property type="term" value="F:deaminase activity"/>
    <property type="evidence" value="ECO:0007669"/>
    <property type="project" value="TreeGrafter"/>
</dbReference>
<dbReference type="FunFam" id="3.30.1330.40:FF:000001">
    <property type="entry name" value="L-PSP family endoribonuclease"/>
    <property type="match status" value="1"/>
</dbReference>
<dbReference type="RefSeq" id="WP_193439200.1">
    <property type="nucleotide sequence ID" value="NZ_CP063145.1"/>
</dbReference>